<evidence type="ECO:0000256" key="3">
    <source>
        <dbReference type="ARBA" id="ARBA00023239"/>
    </source>
</evidence>
<dbReference type="Pfam" id="PF01791">
    <property type="entry name" value="DeoC"/>
    <property type="match status" value="1"/>
</dbReference>
<comment type="catalytic activity">
    <reaction evidence="5 6">
        <text>2-deoxy-D-ribose 5-phosphate = D-glyceraldehyde 3-phosphate + acetaldehyde</text>
        <dbReference type="Rhea" id="RHEA:12821"/>
        <dbReference type="ChEBI" id="CHEBI:15343"/>
        <dbReference type="ChEBI" id="CHEBI:59776"/>
        <dbReference type="ChEBI" id="CHEBI:62877"/>
        <dbReference type="EC" id="4.1.2.4"/>
    </reaction>
</comment>
<accession>A0A343JE91</accession>
<dbReference type="GO" id="GO:0004139">
    <property type="term" value="F:deoxyribose-phosphate aldolase activity"/>
    <property type="evidence" value="ECO:0007669"/>
    <property type="project" value="UniProtKB-UniRule"/>
</dbReference>
<dbReference type="InterPro" id="IPR002915">
    <property type="entry name" value="DeoC/FbaB/LacD_aldolase"/>
</dbReference>
<comment type="similarity">
    <text evidence="1 6">Belongs to the DeoC/FbaB aldolase family. DeoC type 1 subfamily.</text>
</comment>
<comment type="subcellular location">
    <subcellularLocation>
        <location evidence="6">Cytoplasm</location>
    </subcellularLocation>
</comment>
<gene>
    <name evidence="6" type="primary">deoC</name>
    <name evidence="7" type="ORF">BEN51_10240</name>
</gene>
<dbReference type="GO" id="GO:0005737">
    <property type="term" value="C:cytoplasm"/>
    <property type="evidence" value="ECO:0007669"/>
    <property type="project" value="UniProtKB-SubCell"/>
</dbReference>
<evidence type="ECO:0000256" key="6">
    <source>
        <dbReference type="HAMAP-Rule" id="MF_00114"/>
    </source>
</evidence>
<reference evidence="7 8" key="1">
    <citation type="submission" date="2016-08" db="EMBL/GenBank/DDBJ databases">
        <title>Complete Genome Sequence Of The Indigo Reducing Clostridium isatidis DSM15098.</title>
        <authorList>
            <person name="Little G.T."/>
            <person name="Minton N.P."/>
        </authorList>
    </citation>
    <scope>NUCLEOTIDE SEQUENCE [LARGE SCALE GENOMIC DNA]</scope>
    <source>
        <strain evidence="7 8">DSM 15098</strain>
    </source>
</reference>
<evidence type="ECO:0000313" key="8">
    <source>
        <dbReference type="Proteomes" id="UP000264883"/>
    </source>
</evidence>
<evidence type="ECO:0000256" key="1">
    <source>
        <dbReference type="ARBA" id="ARBA00010936"/>
    </source>
</evidence>
<keyword evidence="2 6" id="KW-0963">Cytoplasm</keyword>
<organism evidence="7 8">
    <name type="scientific">Clostridium isatidis</name>
    <dbReference type="NCBI Taxonomy" id="182773"/>
    <lineage>
        <taxon>Bacteria</taxon>
        <taxon>Bacillati</taxon>
        <taxon>Bacillota</taxon>
        <taxon>Clostridia</taxon>
        <taxon>Eubacteriales</taxon>
        <taxon>Clostridiaceae</taxon>
        <taxon>Clostridium</taxon>
    </lineage>
</organism>
<protein>
    <recommendedName>
        <fullName evidence="6">Deoxyribose-phosphate aldolase</fullName>
        <shortName evidence="6">DERA</shortName>
        <ecNumber evidence="6">4.1.2.4</ecNumber>
    </recommendedName>
    <alternativeName>
        <fullName evidence="6">2-deoxy-D-ribose 5-phosphate aldolase</fullName>
    </alternativeName>
    <alternativeName>
        <fullName evidence="6">Phosphodeoxyriboaldolase</fullName>
        <shortName evidence="6">Deoxyriboaldolase</shortName>
    </alternativeName>
</protein>
<feature type="active site" description="Proton donor/acceptor" evidence="6">
    <location>
        <position position="199"/>
    </location>
</feature>
<name>A0A343JE91_9CLOT</name>
<keyword evidence="3 6" id="KW-0456">Lyase</keyword>
<dbReference type="SMART" id="SM01133">
    <property type="entry name" value="DeoC"/>
    <property type="match status" value="1"/>
</dbReference>
<dbReference type="EC" id="4.1.2.4" evidence="6"/>
<feature type="active site" description="Schiff-base intermediate with acetaldehyde" evidence="6">
    <location>
        <position position="166"/>
    </location>
</feature>
<feature type="active site" description="Proton donor/acceptor" evidence="6">
    <location>
        <position position="102"/>
    </location>
</feature>
<dbReference type="InterPro" id="IPR013785">
    <property type="entry name" value="Aldolase_TIM"/>
</dbReference>
<keyword evidence="8" id="KW-1185">Reference proteome</keyword>
<dbReference type="AlphaFoldDB" id="A0A343JE91"/>
<dbReference type="UniPathway" id="UPA00002">
    <property type="reaction ID" value="UER00468"/>
</dbReference>
<evidence type="ECO:0000313" key="7">
    <source>
        <dbReference type="EMBL" id="ASW43849.1"/>
    </source>
</evidence>
<comment type="pathway">
    <text evidence="6">Carbohydrate degradation; 2-deoxy-D-ribose 1-phosphate degradation; D-glyceraldehyde 3-phosphate and acetaldehyde from 2-deoxy-alpha-D-ribose 1-phosphate: step 2/2.</text>
</comment>
<dbReference type="RefSeq" id="WP_119865984.1">
    <property type="nucleotide sequence ID" value="NZ_CP016786.1"/>
</dbReference>
<dbReference type="OrthoDB" id="9778711at2"/>
<dbReference type="KEGG" id="cia:BEN51_10240"/>
<keyword evidence="4 6" id="KW-0704">Schiff base</keyword>
<dbReference type="InterPro" id="IPR028581">
    <property type="entry name" value="DeoC_typeI"/>
</dbReference>
<dbReference type="SUPFAM" id="SSF51569">
    <property type="entry name" value="Aldolase"/>
    <property type="match status" value="1"/>
</dbReference>
<dbReference type="EMBL" id="CP016786">
    <property type="protein sequence ID" value="ASW43849.1"/>
    <property type="molecule type" value="Genomic_DNA"/>
</dbReference>
<dbReference type="Gene3D" id="3.20.20.70">
    <property type="entry name" value="Aldolase class I"/>
    <property type="match status" value="1"/>
</dbReference>
<comment type="function">
    <text evidence="6">Catalyzes a reversible aldol reaction between acetaldehyde and D-glyceraldehyde 3-phosphate to generate 2-deoxy-D-ribose 5-phosphate.</text>
</comment>
<dbReference type="PIRSF" id="PIRSF001357">
    <property type="entry name" value="DeoC"/>
    <property type="match status" value="1"/>
</dbReference>
<sequence length="238" mass="26457">MKPNKKAREMTVKELAAYIDQSVLKPEFTEEDIRKYIQEGIDFGCKTVCINPSSLDIAREMTRGTETKICVVCDFPFGTSTTKSKVMQAEEICKSGDVYELDVVANYGWIRSGKWDKVEEDIRAVCDICHKYGVAVKVIFETDALSLEEVAKATDVACNAGSDFVKTSTGFYTGGENKGATVEVIRVMMEAAKGRCKIKGSGCIRTREHFLELIDMGIDRMGIGYRSTPVVLNIKENK</sequence>
<dbReference type="GO" id="GO:0016052">
    <property type="term" value="P:carbohydrate catabolic process"/>
    <property type="evidence" value="ECO:0007669"/>
    <property type="project" value="TreeGrafter"/>
</dbReference>
<dbReference type="PANTHER" id="PTHR10889:SF1">
    <property type="entry name" value="DEOXYRIBOSE-PHOSPHATE ALDOLASE"/>
    <property type="match status" value="1"/>
</dbReference>
<dbReference type="NCBIfam" id="TIGR00126">
    <property type="entry name" value="deoC"/>
    <property type="match status" value="1"/>
</dbReference>
<dbReference type="InterPro" id="IPR011343">
    <property type="entry name" value="DeoC"/>
</dbReference>
<dbReference type="GO" id="GO:0009264">
    <property type="term" value="P:deoxyribonucleotide catabolic process"/>
    <property type="evidence" value="ECO:0007669"/>
    <property type="project" value="UniProtKB-UniRule"/>
</dbReference>
<dbReference type="PANTHER" id="PTHR10889">
    <property type="entry name" value="DEOXYRIBOSE-PHOSPHATE ALDOLASE"/>
    <property type="match status" value="1"/>
</dbReference>
<dbReference type="CDD" id="cd00959">
    <property type="entry name" value="DeoC"/>
    <property type="match status" value="1"/>
</dbReference>
<evidence type="ECO:0000256" key="4">
    <source>
        <dbReference type="ARBA" id="ARBA00023270"/>
    </source>
</evidence>
<dbReference type="Proteomes" id="UP000264883">
    <property type="component" value="Chromosome"/>
</dbReference>
<evidence type="ECO:0000256" key="2">
    <source>
        <dbReference type="ARBA" id="ARBA00022490"/>
    </source>
</evidence>
<dbReference type="GO" id="GO:0006018">
    <property type="term" value="P:2-deoxyribose 1-phosphate catabolic process"/>
    <property type="evidence" value="ECO:0007669"/>
    <property type="project" value="UniProtKB-UniRule"/>
</dbReference>
<dbReference type="HAMAP" id="MF_00114">
    <property type="entry name" value="DeoC_type1"/>
    <property type="match status" value="1"/>
</dbReference>
<proteinExistence type="inferred from homology"/>
<evidence type="ECO:0000256" key="5">
    <source>
        <dbReference type="ARBA" id="ARBA00048791"/>
    </source>
</evidence>